<evidence type="ECO:0000313" key="1">
    <source>
        <dbReference type="EMBL" id="JAH82418.1"/>
    </source>
</evidence>
<dbReference type="EMBL" id="GBXM01026159">
    <property type="protein sequence ID" value="JAH82418.1"/>
    <property type="molecule type" value="Transcribed_RNA"/>
</dbReference>
<organism evidence="1">
    <name type="scientific">Anguilla anguilla</name>
    <name type="common">European freshwater eel</name>
    <name type="synonym">Muraena anguilla</name>
    <dbReference type="NCBI Taxonomy" id="7936"/>
    <lineage>
        <taxon>Eukaryota</taxon>
        <taxon>Metazoa</taxon>
        <taxon>Chordata</taxon>
        <taxon>Craniata</taxon>
        <taxon>Vertebrata</taxon>
        <taxon>Euteleostomi</taxon>
        <taxon>Actinopterygii</taxon>
        <taxon>Neopterygii</taxon>
        <taxon>Teleostei</taxon>
        <taxon>Anguilliformes</taxon>
        <taxon>Anguillidae</taxon>
        <taxon>Anguilla</taxon>
    </lineage>
</organism>
<reference evidence="1" key="1">
    <citation type="submission" date="2014-11" db="EMBL/GenBank/DDBJ databases">
        <authorList>
            <person name="Amaro Gonzalez C."/>
        </authorList>
    </citation>
    <scope>NUCLEOTIDE SEQUENCE</scope>
</reference>
<reference evidence="1" key="2">
    <citation type="journal article" date="2015" name="Fish Shellfish Immunol.">
        <title>Early steps in the European eel (Anguilla anguilla)-Vibrio vulnificus interaction in the gills: Role of the RtxA13 toxin.</title>
        <authorList>
            <person name="Callol A."/>
            <person name="Pajuelo D."/>
            <person name="Ebbesson L."/>
            <person name="Teles M."/>
            <person name="MacKenzie S."/>
            <person name="Amaro C."/>
        </authorList>
    </citation>
    <scope>NUCLEOTIDE SEQUENCE</scope>
</reference>
<proteinExistence type="predicted"/>
<dbReference type="AlphaFoldDB" id="A0A0E9VYU2"/>
<accession>A0A0E9VYU2</accession>
<name>A0A0E9VYU2_ANGAN</name>
<protein>
    <submittedName>
        <fullName evidence="1">Uncharacterized protein</fullName>
    </submittedName>
</protein>
<sequence length="40" mass="4791">MSCQLYHHTMLKPQNSFVRFVPTEEGLLIHFDEELETKIK</sequence>